<keyword evidence="5 10" id="KW-0378">Hydrolase</keyword>
<gene>
    <name evidence="10" type="ORF">KDU71_11405</name>
</gene>
<dbReference type="InterPro" id="IPR035874">
    <property type="entry name" value="IDS"/>
</dbReference>
<keyword evidence="3" id="KW-0479">Metal-binding</keyword>
<name>A0A941F3M3_9BACT</name>
<evidence type="ECO:0000313" key="11">
    <source>
        <dbReference type="Proteomes" id="UP000679220"/>
    </source>
</evidence>
<dbReference type="Proteomes" id="UP000679220">
    <property type="component" value="Unassembled WGS sequence"/>
</dbReference>
<dbReference type="InterPro" id="IPR000917">
    <property type="entry name" value="Sulfatase_N"/>
</dbReference>
<dbReference type="EMBL" id="JAGTAR010000016">
    <property type="protein sequence ID" value="MBR8536166.1"/>
    <property type="molecule type" value="Genomic_DNA"/>
</dbReference>
<reference evidence="10" key="1">
    <citation type="journal article" date="2018" name="Int. J. Syst. Evol. Microbiol.">
        <title>Carboxylicivirga sediminis sp. nov., isolated from coastal sediment.</title>
        <authorList>
            <person name="Wang F.Q."/>
            <person name="Ren L.H."/>
            <person name="Zou R.J."/>
            <person name="Sun Y.Z."/>
            <person name="Liu X.J."/>
            <person name="Jiang F."/>
            <person name="Liu L.J."/>
        </authorList>
    </citation>
    <scope>NUCLEOTIDE SEQUENCE</scope>
    <source>
        <strain evidence="10">JR1</strain>
    </source>
</reference>
<comment type="similarity">
    <text evidence="2">Belongs to the sulfatase family.</text>
</comment>
<dbReference type="AlphaFoldDB" id="A0A941F3M3"/>
<dbReference type="SUPFAM" id="SSF53649">
    <property type="entry name" value="Alkaline phosphatase-like"/>
    <property type="match status" value="1"/>
</dbReference>
<dbReference type="PANTHER" id="PTHR45953:SF1">
    <property type="entry name" value="IDURONATE 2-SULFATASE"/>
    <property type="match status" value="1"/>
</dbReference>
<dbReference type="Pfam" id="PF00884">
    <property type="entry name" value="Sulfatase"/>
    <property type="match status" value="1"/>
</dbReference>
<evidence type="ECO:0000256" key="3">
    <source>
        <dbReference type="ARBA" id="ARBA00022723"/>
    </source>
</evidence>
<sequence>MLRGVFILLLGVICLGGNAQERMNAVLIVLDDMNDYIGVMGGHPQAKTPNIDQLANEGVFFSNAHANAPICAPSRASFLSGLYPSTTGNFGFAHIADNEVLSNSKFIMEYAAENGYETYSTGKIFHRSGDDPSKVKGEKQDQGPYAWDGTNPIPHPSVPEPFRNVGLLNGSFAPLSDVPPGGWRNDYNGSTPFRYVSSSDRDKMCDEISADFVMQWIEQHETLKAQGNDKPFFMAYGGMKPHTPHVVPQRFFDMYPLDKVMIPEILKNDLKDTYGQHFSIGGFNDFDSLLVSYATAEEGLRRYVQSKLACITFADSLVGVVHNAIKNSSFADNTVIILCGDNGFHMGEKCRLAKNTLWEESTRIPFMVKAPGFSASEGAIVSHPVGLIDIYPTFKDLCAWTGETQKNAQGAELDGHSLRAFLENPNTASWEGPEVALESVVNPASSEIAKQNYAVRSKDYRYILYPSGDEELYDLSVDKNEWNNVIFDETYAAIAQELREQLKALVPEVSFEKTSSIAYLFYDDFESYKEGDDLLTEGYKQKNGEATTTTLRLEDDNQYALNVSVNGSVISMRRNMKGLTPDKLYFFEASTRAETTVTAGSWEALTPNTITGHKCADWQTFSVPLKPNKDSWAKGEAMNLFIASAQNKPLAVDSFSFYAADLKITAQGFNENELIAGNDYQFEAIATPAREACIWSVIEGSGSATINTNGLLNAISEGSVQVVTTMENYPSVNCTTDVFIWDEAVTSILTISDIKEALMVDVPTQLTATLNPEVDIPVLWSVDDESKAIISQTTGLLIPIDYGTITITASLYKHQDVFTTVQLDINENTSVEDLKASYFKIYPNPSNGTFYIDGDGIEPCYKVYDSMGRLIKDTKGPLLNLQGYTKGIYYLVIDKDNVEKIVLK</sequence>
<keyword evidence="4" id="KW-0732">Signal</keyword>
<accession>A0A941F3M3</accession>
<evidence type="ECO:0000256" key="4">
    <source>
        <dbReference type="ARBA" id="ARBA00022729"/>
    </source>
</evidence>
<evidence type="ECO:0000313" key="10">
    <source>
        <dbReference type="EMBL" id="MBR8536166.1"/>
    </source>
</evidence>
<comment type="cofactor">
    <cofactor evidence="1">
        <name>Ca(2+)</name>
        <dbReference type="ChEBI" id="CHEBI:29108"/>
    </cofactor>
</comment>
<dbReference type="NCBIfam" id="TIGR04183">
    <property type="entry name" value="Por_Secre_tail"/>
    <property type="match status" value="1"/>
</dbReference>
<evidence type="ECO:0000256" key="2">
    <source>
        <dbReference type="ARBA" id="ARBA00008779"/>
    </source>
</evidence>
<keyword evidence="6" id="KW-0106">Calcium</keyword>
<dbReference type="PANTHER" id="PTHR45953">
    <property type="entry name" value="IDURONATE 2-SULFATASE"/>
    <property type="match status" value="1"/>
</dbReference>
<evidence type="ECO:0000259" key="9">
    <source>
        <dbReference type="Pfam" id="PF18962"/>
    </source>
</evidence>
<dbReference type="GO" id="GO:0004423">
    <property type="term" value="F:iduronate-2-sulfatase activity"/>
    <property type="evidence" value="ECO:0007669"/>
    <property type="project" value="InterPro"/>
</dbReference>
<organism evidence="10 11">
    <name type="scientific">Carboxylicivirga sediminis</name>
    <dbReference type="NCBI Taxonomy" id="2006564"/>
    <lineage>
        <taxon>Bacteria</taxon>
        <taxon>Pseudomonadati</taxon>
        <taxon>Bacteroidota</taxon>
        <taxon>Bacteroidia</taxon>
        <taxon>Marinilabiliales</taxon>
        <taxon>Marinilabiliaceae</taxon>
        <taxon>Carboxylicivirga</taxon>
    </lineage>
</organism>
<dbReference type="RefSeq" id="WP_212190958.1">
    <property type="nucleotide sequence ID" value="NZ_JAGTAR010000016.1"/>
</dbReference>
<feature type="region of interest" description="Disordered" evidence="7">
    <location>
        <begin position="127"/>
        <end position="152"/>
    </location>
</feature>
<dbReference type="InterPro" id="IPR017850">
    <property type="entry name" value="Alkaline_phosphatase_core_sf"/>
</dbReference>
<dbReference type="InterPro" id="IPR026444">
    <property type="entry name" value="Secre_tail"/>
</dbReference>
<comment type="caution">
    <text evidence="10">The sequence shown here is derived from an EMBL/GenBank/DDBJ whole genome shotgun (WGS) entry which is preliminary data.</text>
</comment>
<dbReference type="Pfam" id="PF18962">
    <property type="entry name" value="Por_Secre_tail"/>
    <property type="match status" value="1"/>
</dbReference>
<dbReference type="Gene3D" id="3.40.720.10">
    <property type="entry name" value="Alkaline Phosphatase, subunit A"/>
    <property type="match status" value="1"/>
</dbReference>
<evidence type="ECO:0000259" key="8">
    <source>
        <dbReference type="Pfam" id="PF00884"/>
    </source>
</evidence>
<feature type="domain" description="Sulfatase N-terminal" evidence="8">
    <location>
        <begin position="24"/>
        <end position="397"/>
    </location>
</feature>
<dbReference type="GO" id="GO:0005737">
    <property type="term" value="C:cytoplasm"/>
    <property type="evidence" value="ECO:0007669"/>
    <property type="project" value="TreeGrafter"/>
</dbReference>
<evidence type="ECO:0000256" key="5">
    <source>
        <dbReference type="ARBA" id="ARBA00022801"/>
    </source>
</evidence>
<reference evidence="10" key="2">
    <citation type="submission" date="2021-04" db="EMBL/GenBank/DDBJ databases">
        <authorList>
            <person name="Zhang T."/>
            <person name="Zhang Y."/>
            <person name="Lu D."/>
            <person name="Zuo D."/>
            <person name="Du Z."/>
        </authorList>
    </citation>
    <scope>NUCLEOTIDE SEQUENCE</scope>
    <source>
        <strain evidence="10">JR1</strain>
    </source>
</reference>
<keyword evidence="11" id="KW-1185">Reference proteome</keyword>
<feature type="compositionally biased region" description="Basic and acidic residues" evidence="7">
    <location>
        <begin position="127"/>
        <end position="141"/>
    </location>
</feature>
<proteinExistence type="inferred from homology"/>
<dbReference type="GO" id="GO:0046872">
    <property type="term" value="F:metal ion binding"/>
    <property type="evidence" value="ECO:0007669"/>
    <property type="project" value="UniProtKB-KW"/>
</dbReference>
<feature type="domain" description="Secretion system C-terminal sorting" evidence="9">
    <location>
        <begin position="841"/>
        <end position="901"/>
    </location>
</feature>
<dbReference type="CDD" id="cd16030">
    <property type="entry name" value="iduronate-2-sulfatase"/>
    <property type="match status" value="1"/>
</dbReference>
<protein>
    <submittedName>
        <fullName evidence="10">Sulfatase-like hydrolase/transferase</fullName>
    </submittedName>
</protein>
<evidence type="ECO:0000256" key="7">
    <source>
        <dbReference type="SAM" id="MobiDB-lite"/>
    </source>
</evidence>
<evidence type="ECO:0000256" key="6">
    <source>
        <dbReference type="ARBA" id="ARBA00022837"/>
    </source>
</evidence>
<evidence type="ECO:0000256" key="1">
    <source>
        <dbReference type="ARBA" id="ARBA00001913"/>
    </source>
</evidence>